<feature type="transmembrane region" description="Helical" evidence="1">
    <location>
        <begin position="51"/>
        <end position="78"/>
    </location>
</feature>
<gene>
    <name evidence="2" type="ORF">GMRT_10607</name>
</gene>
<keyword evidence="1" id="KW-0812">Transmembrane</keyword>
<proteinExistence type="predicted"/>
<comment type="caution">
    <text evidence="2">The sequence shown here is derived from an EMBL/GenBank/DDBJ whole genome shotgun (WGS) entry which is preliminary data.</text>
</comment>
<accession>A0A4Z1SMA0</accession>
<reference evidence="2 3" key="1">
    <citation type="submission" date="2019-05" db="EMBL/GenBank/DDBJ databases">
        <title>The compact genome of Giardia muris reveals important steps in the evolution of intestinal protozoan parasites.</title>
        <authorList>
            <person name="Xu F."/>
            <person name="Jimenez-Gonzalez A."/>
            <person name="Einarsson E."/>
            <person name="Astvaldsson A."/>
            <person name="Peirasmaki D."/>
            <person name="Eckmann L."/>
            <person name="Andersson J.O."/>
            <person name="Svard S.G."/>
            <person name="Jerlstrom-Hultqvist J."/>
        </authorList>
    </citation>
    <scope>NUCLEOTIDE SEQUENCE [LARGE SCALE GENOMIC DNA]</scope>
    <source>
        <strain evidence="2 3">Roberts-Thomson</strain>
    </source>
</reference>
<name>A0A4Z1SMA0_GIAMU</name>
<keyword evidence="1" id="KW-0472">Membrane</keyword>
<dbReference type="AlphaFoldDB" id="A0A4Z1SMA0"/>
<feature type="transmembrane region" description="Helical" evidence="1">
    <location>
        <begin position="131"/>
        <end position="152"/>
    </location>
</feature>
<feature type="transmembrane region" description="Helical" evidence="1">
    <location>
        <begin position="90"/>
        <end position="119"/>
    </location>
</feature>
<feature type="transmembrane region" description="Helical" evidence="1">
    <location>
        <begin position="21"/>
        <end position="39"/>
    </location>
</feature>
<sequence>MSGHSQWVYQQLQRKEAHLMVSHMGVFELVTLTTTGIVLSTRIDGALSSYGLIYCLWTIITLISLTSIADGIALVLAYRSTSPLRWMPHLRPWLIAAIGVLVPQFGVSVLLFLGLIFLYTDLLPSNELGAAISAGVSIYVGACIIVAGLAFLRNRYLGYI</sequence>
<evidence type="ECO:0000313" key="3">
    <source>
        <dbReference type="Proteomes" id="UP000315496"/>
    </source>
</evidence>
<keyword evidence="1" id="KW-1133">Transmembrane helix</keyword>
<dbReference type="VEuPathDB" id="GiardiaDB:GMRT_10607"/>
<dbReference type="Proteomes" id="UP000315496">
    <property type="component" value="Chromosome 4"/>
</dbReference>
<keyword evidence="3" id="KW-1185">Reference proteome</keyword>
<evidence type="ECO:0000313" key="2">
    <source>
        <dbReference type="EMBL" id="TNJ26814.1"/>
    </source>
</evidence>
<dbReference type="OrthoDB" id="10251697at2759"/>
<organism evidence="2 3">
    <name type="scientific">Giardia muris</name>
    <dbReference type="NCBI Taxonomy" id="5742"/>
    <lineage>
        <taxon>Eukaryota</taxon>
        <taxon>Metamonada</taxon>
        <taxon>Diplomonadida</taxon>
        <taxon>Hexamitidae</taxon>
        <taxon>Giardiinae</taxon>
        <taxon>Giardia</taxon>
    </lineage>
</organism>
<dbReference type="EMBL" id="VDLU01000004">
    <property type="protein sequence ID" value="TNJ26814.1"/>
    <property type="molecule type" value="Genomic_DNA"/>
</dbReference>
<protein>
    <submittedName>
        <fullName evidence="2">Uncharacterized protein</fullName>
    </submittedName>
</protein>
<evidence type="ECO:0000256" key="1">
    <source>
        <dbReference type="SAM" id="Phobius"/>
    </source>
</evidence>